<accession>A0ACC1MG53</accession>
<comment type="caution">
    <text evidence="1">The sequence shown here is derived from an EMBL/GenBank/DDBJ whole genome shotgun (WGS) entry which is preliminary data.</text>
</comment>
<proteinExistence type="predicted"/>
<dbReference type="EMBL" id="JANSHE010006805">
    <property type="protein sequence ID" value="KAJ2965997.1"/>
    <property type="molecule type" value="Genomic_DNA"/>
</dbReference>
<keyword evidence="2" id="KW-1185">Reference proteome</keyword>
<organism evidence="1 2">
    <name type="scientific">Trametes sanguinea</name>
    <dbReference type="NCBI Taxonomy" id="158606"/>
    <lineage>
        <taxon>Eukaryota</taxon>
        <taxon>Fungi</taxon>
        <taxon>Dikarya</taxon>
        <taxon>Basidiomycota</taxon>
        <taxon>Agaricomycotina</taxon>
        <taxon>Agaricomycetes</taxon>
        <taxon>Polyporales</taxon>
        <taxon>Polyporaceae</taxon>
        <taxon>Trametes</taxon>
    </lineage>
</organism>
<dbReference type="Proteomes" id="UP001144978">
    <property type="component" value="Unassembled WGS sequence"/>
</dbReference>
<evidence type="ECO:0000313" key="2">
    <source>
        <dbReference type="Proteomes" id="UP001144978"/>
    </source>
</evidence>
<protein>
    <submittedName>
        <fullName evidence="1">Uncharacterized protein</fullName>
    </submittedName>
</protein>
<name>A0ACC1MG53_9APHY</name>
<evidence type="ECO:0000313" key="1">
    <source>
        <dbReference type="EMBL" id="KAJ2965997.1"/>
    </source>
</evidence>
<gene>
    <name evidence="1" type="ORF">NUW54_g13935</name>
</gene>
<sequence length="97" mass="10382">MSRISPGPESSGITTKRARVSGRLPPMIGPTRLGLRVSGIGLGGLPPVIIILPAPSARTASGARPTERKRAPIHLHPDAGIHRNQQHEQQQQQQQHA</sequence>
<reference evidence="1" key="1">
    <citation type="submission" date="2022-08" db="EMBL/GenBank/DDBJ databases">
        <title>Genome Sequence of Pycnoporus sanguineus.</title>
        <authorList>
            <person name="Buettner E."/>
        </authorList>
    </citation>
    <scope>NUCLEOTIDE SEQUENCE</scope>
    <source>
        <strain evidence="1">CG-C14</strain>
    </source>
</reference>